<evidence type="ECO:0000313" key="2">
    <source>
        <dbReference type="Proteomes" id="UP000507470"/>
    </source>
</evidence>
<reference evidence="1 2" key="1">
    <citation type="submission" date="2020-06" db="EMBL/GenBank/DDBJ databases">
        <authorList>
            <person name="Li R."/>
            <person name="Bekaert M."/>
        </authorList>
    </citation>
    <scope>NUCLEOTIDE SEQUENCE [LARGE SCALE GENOMIC DNA]</scope>
    <source>
        <strain evidence="2">wild</strain>
    </source>
</reference>
<dbReference type="AlphaFoldDB" id="A0A6J8CQW9"/>
<gene>
    <name evidence="1" type="ORF">MCOR_32087</name>
</gene>
<dbReference type="Proteomes" id="UP000507470">
    <property type="component" value="Unassembled WGS sequence"/>
</dbReference>
<proteinExistence type="predicted"/>
<keyword evidence="2" id="KW-1185">Reference proteome</keyword>
<dbReference type="EMBL" id="CACVKT020005751">
    <property type="protein sequence ID" value="CAC5397667.1"/>
    <property type="molecule type" value="Genomic_DNA"/>
</dbReference>
<protein>
    <submittedName>
        <fullName evidence="1">Uncharacterized protein</fullName>
    </submittedName>
</protein>
<evidence type="ECO:0000313" key="1">
    <source>
        <dbReference type="EMBL" id="CAC5397667.1"/>
    </source>
</evidence>
<name>A0A6J8CQW9_MYTCO</name>
<organism evidence="1 2">
    <name type="scientific">Mytilus coruscus</name>
    <name type="common">Sea mussel</name>
    <dbReference type="NCBI Taxonomy" id="42192"/>
    <lineage>
        <taxon>Eukaryota</taxon>
        <taxon>Metazoa</taxon>
        <taxon>Spiralia</taxon>
        <taxon>Lophotrochozoa</taxon>
        <taxon>Mollusca</taxon>
        <taxon>Bivalvia</taxon>
        <taxon>Autobranchia</taxon>
        <taxon>Pteriomorphia</taxon>
        <taxon>Mytilida</taxon>
        <taxon>Mytiloidea</taxon>
        <taxon>Mytilidae</taxon>
        <taxon>Mytilinae</taxon>
        <taxon>Mytilus</taxon>
    </lineage>
</organism>
<sequence>MQVSGLDKYVAPIMDNRWAPLVAIVDTTNISSHIVRSIEMPLREIINTTIECKINEELETVKQDIATLRIDTEETFSDEIHERKNFTKIVHTVKTDLDEKIGCAPFKYTRVNCKHQRNNGRLGGHESRLDDLNAKVLEQKKRAKVSYCEYVTCDVFTVGDFSFCFASDS</sequence>
<accession>A0A6J8CQW9</accession>